<sequence>MEILYANGRVKKICTSEKAAHKLFGGDDWLVKALHAKIQALDAAVSLRDILLQPSFHLHPLKNKGRSKLKGYYAIDVKGRSNAWRITLQPLDDNQEPFACTNIDEIAGVVRVVQIEQVSKHYG</sequence>
<dbReference type="EMBL" id="NFHO01000001">
    <property type="protein sequence ID" value="OUN44632.1"/>
    <property type="molecule type" value="Genomic_DNA"/>
</dbReference>
<dbReference type="RefSeq" id="WP_087185727.1">
    <property type="nucleotide sequence ID" value="NZ_NFHO01000001.1"/>
</dbReference>
<dbReference type="AlphaFoldDB" id="A0A1Y3U779"/>
<evidence type="ECO:0000313" key="2">
    <source>
        <dbReference type="Proteomes" id="UP000196560"/>
    </source>
</evidence>
<evidence type="ECO:0008006" key="3">
    <source>
        <dbReference type="Google" id="ProtNLM"/>
    </source>
</evidence>
<keyword evidence="2" id="KW-1185">Reference proteome</keyword>
<reference evidence="2" key="1">
    <citation type="submission" date="2017-04" db="EMBL/GenBank/DDBJ databases">
        <title>Function of individual gut microbiota members based on whole genome sequencing of pure cultures obtained from chicken caecum.</title>
        <authorList>
            <person name="Medvecky M."/>
            <person name="Cejkova D."/>
            <person name="Polansky O."/>
            <person name="Karasova D."/>
            <person name="Kubasova T."/>
            <person name="Cizek A."/>
            <person name="Rychlik I."/>
        </authorList>
    </citation>
    <scope>NUCLEOTIDE SEQUENCE [LARGE SCALE GENOMIC DNA]</scope>
    <source>
        <strain evidence="2">An70</strain>
    </source>
</reference>
<dbReference type="Gene3D" id="3.30.2310.20">
    <property type="entry name" value="RelE-like"/>
    <property type="match status" value="1"/>
</dbReference>
<accession>A0A1Y3U779</accession>
<organism evidence="1 2">
    <name type="scientific">Enorma massiliensis</name>
    <dbReference type="NCBI Taxonomy" id="1472761"/>
    <lineage>
        <taxon>Bacteria</taxon>
        <taxon>Bacillati</taxon>
        <taxon>Actinomycetota</taxon>
        <taxon>Coriobacteriia</taxon>
        <taxon>Coriobacteriales</taxon>
        <taxon>Coriobacteriaceae</taxon>
        <taxon>Enorma</taxon>
    </lineage>
</organism>
<proteinExistence type="predicted"/>
<dbReference type="InterPro" id="IPR035093">
    <property type="entry name" value="RelE/ParE_toxin_dom_sf"/>
</dbReference>
<comment type="caution">
    <text evidence="1">The sequence shown here is derived from an EMBL/GenBank/DDBJ whole genome shotgun (WGS) entry which is preliminary data.</text>
</comment>
<gene>
    <name evidence="1" type="ORF">B5G21_01490</name>
</gene>
<protein>
    <recommendedName>
        <fullName evidence="3">Plasmid maintenance system killer protein</fullName>
    </recommendedName>
</protein>
<evidence type="ECO:0000313" key="1">
    <source>
        <dbReference type="EMBL" id="OUN44632.1"/>
    </source>
</evidence>
<dbReference type="Proteomes" id="UP000196560">
    <property type="component" value="Unassembled WGS sequence"/>
</dbReference>
<name>A0A1Y3U779_9ACTN</name>